<organism evidence="3 4">
    <name type="scientific">Alloprevotella tannerae</name>
    <dbReference type="NCBI Taxonomy" id="76122"/>
    <lineage>
        <taxon>Bacteria</taxon>
        <taxon>Pseudomonadati</taxon>
        <taxon>Bacteroidota</taxon>
        <taxon>Bacteroidia</taxon>
        <taxon>Bacteroidales</taxon>
        <taxon>Prevotellaceae</taxon>
        <taxon>Alloprevotella</taxon>
    </lineage>
</organism>
<name>A0A929RZH1_9BACT</name>
<protein>
    <recommendedName>
        <fullName evidence="2">UPF0102 protein HXK21_06635</fullName>
    </recommendedName>
</protein>
<dbReference type="InterPro" id="IPR011856">
    <property type="entry name" value="tRNA_endonuc-like_dom_sf"/>
</dbReference>
<sequence length="131" mass="15304">MALHNQLGALGEEVAAHYLSQLEYRLLERNWRTGHLEIDIIADYYGEIVFVEVKTRSYEAEYTALEAVDRAKKKHLVRAAHDYMHLHHLDAACRFDIITVVGREAPFQVTHYIDAYSPQSIKRKQQCNWSF</sequence>
<dbReference type="PANTHER" id="PTHR34039:SF1">
    <property type="entry name" value="UPF0102 PROTEIN YRAN"/>
    <property type="match status" value="1"/>
</dbReference>
<dbReference type="CDD" id="cd20736">
    <property type="entry name" value="PoNe_Nuclease"/>
    <property type="match status" value="1"/>
</dbReference>
<comment type="caution">
    <text evidence="3">The sequence shown here is derived from an EMBL/GenBank/DDBJ whole genome shotgun (WGS) entry which is preliminary data.</text>
</comment>
<dbReference type="Proteomes" id="UP000704068">
    <property type="component" value="Unassembled WGS sequence"/>
</dbReference>
<dbReference type="GO" id="GO:0003676">
    <property type="term" value="F:nucleic acid binding"/>
    <property type="evidence" value="ECO:0007669"/>
    <property type="project" value="InterPro"/>
</dbReference>
<dbReference type="AlphaFoldDB" id="A0A929RZH1"/>
<dbReference type="SUPFAM" id="SSF52980">
    <property type="entry name" value="Restriction endonuclease-like"/>
    <property type="match status" value="1"/>
</dbReference>
<reference evidence="3" key="1">
    <citation type="submission" date="2020-04" db="EMBL/GenBank/DDBJ databases">
        <title>Deep metagenomics examines the oral microbiome during advanced dental caries in children, revealing novel taxa and co-occurrences with host molecules.</title>
        <authorList>
            <person name="Baker J.L."/>
            <person name="Morton J.T."/>
            <person name="Dinis M."/>
            <person name="Alvarez R."/>
            <person name="Tran N.C."/>
            <person name="Knight R."/>
            <person name="Edlund A."/>
        </authorList>
    </citation>
    <scope>NUCLEOTIDE SEQUENCE</scope>
    <source>
        <strain evidence="3">JCVI_34_bin.1</strain>
    </source>
</reference>
<comment type="similarity">
    <text evidence="1 2">Belongs to the UPF0102 family.</text>
</comment>
<gene>
    <name evidence="3" type="ORF">HXK21_06635</name>
</gene>
<dbReference type="EMBL" id="JABZGR010000020">
    <property type="protein sequence ID" value="MBF0970702.1"/>
    <property type="molecule type" value="Genomic_DNA"/>
</dbReference>
<proteinExistence type="inferred from homology"/>
<evidence type="ECO:0000313" key="3">
    <source>
        <dbReference type="EMBL" id="MBF0970702.1"/>
    </source>
</evidence>
<accession>A0A929RZH1</accession>
<dbReference type="HAMAP" id="MF_00048">
    <property type="entry name" value="UPF0102"/>
    <property type="match status" value="1"/>
</dbReference>
<dbReference type="InterPro" id="IPR011335">
    <property type="entry name" value="Restrct_endonuc-II-like"/>
</dbReference>
<evidence type="ECO:0000256" key="1">
    <source>
        <dbReference type="ARBA" id="ARBA00006738"/>
    </source>
</evidence>
<dbReference type="RefSeq" id="WP_303764307.1">
    <property type="nucleotide sequence ID" value="NZ_JABZGR010000020.1"/>
</dbReference>
<dbReference type="PANTHER" id="PTHR34039">
    <property type="entry name" value="UPF0102 PROTEIN YRAN"/>
    <property type="match status" value="1"/>
</dbReference>
<dbReference type="Gene3D" id="3.40.1350.10">
    <property type="match status" value="1"/>
</dbReference>
<dbReference type="Pfam" id="PF02021">
    <property type="entry name" value="UPF0102"/>
    <property type="match status" value="1"/>
</dbReference>
<evidence type="ECO:0000313" key="4">
    <source>
        <dbReference type="Proteomes" id="UP000704068"/>
    </source>
</evidence>
<evidence type="ECO:0000256" key="2">
    <source>
        <dbReference type="HAMAP-Rule" id="MF_00048"/>
    </source>
</evidence>
<dbReference type="InterPro" id="IPR003509">
    <property type="entry name" value="UPF0102_YraN-like"/>
</dbReference>